<dbReference type="Pfam" id="PF13342">
    <property type="entry name" value="Toprim_Crpt"/>
    <property type="match status" value="1"/>
</dbReference>
<dbReference type="GO" id="GO:0006281">
    <property type="term" value="P:DNA repair"/>
    <property type="evidence" value="ECO:0007669"/>
    <property type="project" value="TreeGrafter"/>
</dbReference>
<evidence type="ECO:0000313" key="13">
    <source>
        <dbReference type="EMBL" id="MDB7085730.1"/>
    </source>
</evidence>
<evidence type="ECO:0000259" key="11">
    <source>
        <dbReference type="PROSITE" id="PS50880"/>
    </source>
</evidence>
<evidence type="ECO:0000256" key="5">
    <source>
        <dbReference type="ARBA" id="ARBA00023125"/>
    </source>
</evidence>
<dbReference type="AlphaFoldDB" id="A0AB35ISB7"/>
<dbReference type="PROSITE" id="PS52039">
    <property type="entry name" value="TOPO_IA_2"/>
    <property type="match status" value="1"/>
</dbReference>
<evidence type="ECO:0000256" key="9">
    <source>
        <dbReference type="ARBA" id="ARBA00032235"/>
    </source>
</evidence>
<evidence type="ECO:0000259" key="12">
    <source>
        <dbReference type="PROSITE" id="PS52039"/>
    </source>
</evidence>
<dbReference type="InterPro" id="IPR000380">
    <property type="entry name" value="Topo_IA"/>
</dbReference>
<evidence type="ECO:0000256" key="2">
    <source>
        <dbReference type="ARBA" id="ARBA00009446"/>
    </source>
</evidence>
<dbReference type="GO" id="GO:0003677">
    <property type="term" value="F:DNA binding"/>
    <property type="evidence" value="ECO:0007669"/>
    <property type="project" value="UniProtKB-KW"/>
</dbReference>
<evidence type="ECO:0000256" key="3">
    <source>
        <dbReference type="ARBA" id="ARBA00012891"/>
    </source>
</evidence>
<dbReference type="CDD" id="cd00186">
    <property type="entry name" value="TOP1Ac"/>
    <property type="match status" value="1"/>
</dbReference>
<dbReference type="SMART" id="SM00437">
    <property type="entry name" value="TOP1Ac"/>
    <property type="match status" value="1"/>
</dbReference>
<comment type="caution">
    <text evidence="13">The sequence shown here is derived from an EMBL/GenBank/DDBJ whole genome shotgun (WGS) entry which is preliminary data.</text>
</comment>
<dbReference type="InterPro" id="IPR003601">
    <property type="entry name" value="Topo_IA_2"/>
</dbReference>
<dbReference type="GO" id="GO:0006265">
    <property type="term" value="P:DNA topological change"/>
    <property type="evidence" value="ECO:0007669"/>
    <property type="project" value="InterPro"/>
</dbReference>
<organism evidence="13 14">
    <name type="scientific">Thomasclavelia ramosa</name>
    <dbReference type="NCBI Taxonomy" id="1547"/>
    <lineage>
        <taxon>Bacteria</taxon>
        <taxon>Bacillati</taxon>
        <taxon>Bacillota</taxon>
        <taxon>Erysipelotrichia</taxon>
        <taxon>Erysipelotrichales</taxon>
        <taxon>Coprobacillaceae</taxon>
        <taxon>Thomasclavelia</taxon>
    </lineage>
</organism>
<dbReference type="InterPro" id="IPR023405">
    <property type="entry name" value="Topo_IA_core_domain"/>
</dbReference>
<dbReference type="InterPro" id="IPR013826">
    <property type="entry name" value="Topo_IA_cen_sub3"/>
</dbReference>
<dbReference type="InterPro" id="IPR013825">
    <property type="entry name" value="Topo_IA_cen_sub2"/>
</dbReference>
<dbReference type="InterPro" id="IPR003602">
    <property type="entry name" value="Topo_IA_DNA-bd_dom"/>
</dbReference>
<evidence type="ECO:0000313" key="14">
    <source>
        <dbReference type="Proteomes" id="UP001211987"/>
    </source>
</evidence>
<dbReference type="Proteomes" id="UP001211987">
    <property type="component" value="Unassembled WGS sequence"/>
</dbReference>
<dbReference type="InterPro" id="IPR006171">
    <property type="entry name" value="TOPRIM_dom"/>
</dbReference>
<dbReference type="PANTHER" id="PTHR11390:SF21">
    <property type="entry name" value="DNA TOPOISOMERASE 3-ALPHA"/>
    <property type="match status" value="1"/>
</dbReference>
<name>A0AB35ISB7_9FIRM</name>
<dbReference type="Pfam" id="PF01751">
    <property type="entry name" value="Toprim"/>
    <property type="match status" value="1"/>
</dbReference>
<feature type="domain" description="Topo IA-type catalytic" evidence="12">
    <location>
        <begin position="175"/>
        <end position="614"/>
    </location>
</feature>
<keyword evidence="5" id="KW-0238">DNA-binding</keyword>
<dbReference type="Gene3D" id="3.40.50.140">
    <property type="match status" value="1"/>
</dbReference>
<dbReference type="InterPro" id="IPR025589">
    <property type="entry name" value="Toprim_C_rpt"/>
</dbReference>
<dbReference type="EMBL" id="JAQLKE010000051">
    <property type="protein sequence ID" value="MDB7085730.1"/>
    <property type="molecule type" value="Genomic_DNA"/>
</dbReference>
<dbReference type="SMART" id="SM00493">
    <property type="entry name" value="TOPRIM"/>
    <property type="match status" value="1"/>
</dbReference>
<dbReference type="InterPro" id="IPR034144">
    <property type="entry name" value="TOPRIM_TopoIII"/>
</dbReference>
<dbReference type="SUPFAM" id="SSF56712">
    <property type="entry name" value="Prokaryotic type I DNA topoisomerase"/>
    <property type="match status" value="1"/>
</dbReference>
<evidence type="ECO:0000256" key="6">
    <source>
        <dbReference type="ARBA" id="ARBA00023235"/>
    </source>
</evidence>
<evidence type="ECO:0000256" key="8">
    <source>
        <dbReference type="ARBA" id="ARBA00031985"/>
    </source>
</evidence>
<dbReference type="GO" id="GO:0043597">
    <property type="term" value="C:cytoplasmic replication fork"/>
    <property type="evidence" value="ECO:0007669"/>
    <property type="project" value="TreeGrafter"/>
</dbReference>
<proteinExistence type="inferred from homology"/>
<sequence length="812" mass="91685">MLLPPPKGSGRNNLIKFMKLVIAEKPNVSKQLRDAFEPHAKYGGAPGYFIGEKYTFCCALGHLFTFAMPEEINDNYKRYALEDLPLNLPNDIPLKLTNDVTKQYYSVLKKIFKTGNFDEIIVATDPDREGQSIYERIKSQTRNFPKVPESRIWISEWTPSGLIKAMNNKKPNDNYRGLKAASECRAIEDYLIGMNGSRAMTVKFGGANNVISIGSTQTPTLYMIVSREREITNFKAEDYGVPFIELVNDKGELLTLKHTSKRHLSLLEAQTTQKKLLQHQGTIVNIEEKRRTSKPMKLPNATDIQKEMNKKYGFTADKTSNILQTLYQDKHLTTYPGTKAREISKSSATLSLNTIKNLLKNNVMPKETEKILENNWEIAKHCIANEGLAHEAITPVFGQINQKDVDSLTQDERKVYDEIVKRFVQAFFPEAVFSDTIITTTIDSENFIAKGSIIIQKGYKEIMGVGEDNLLPAFVNGKKYPISKVGIEEKQTTPPPRYTTSTLLEAMENASRFVDDKHYAKILSSKEVNGLGTDRTRSDILNKLLQRNYYEFKGKTIYPTQKAIDLFKVLPSSGELDSPIHKAKMEEKLALVELGKLSKKEYLQEVYQDINSFVQAVKDARQQVIANNMTSSKIKCPECGGGLLVSSKVVKCQHCNFILFPIVASKKLSETNIKDLIEKKETKLIKGFKSKTGNSFDAKLKLVKANDRWAVQFDFTKEILGKCPRCGGDIVEGAKGFSCENKNCKFFIFKDNKLLAKSKKKVTFSMVKKMLKDNGTGRVKVTGLQSSNGQTYSAFFSLDDTGKYINLKMEFK</sequence>
<dbReference type="GO" id="GO:0003917">
    <property type="term" value="F:DNA topoisomerase type I (single strand cut, ATP-independent) activity"/>
    <property type="evidence" value="ECO:0007669"/>
    <property type="project" value="UniProtKB-EC"/>
</dbReference>
<reference evidence="13" key="1">
    <citation type="submission" date="2023-01" db="EMBL/GenBank/DDBJ databases">
        <title>Human gut microbiome strain richness.</title>
        <authorList>
            <person name="Chen-Liaw A."/>
        </authorList>
    </citation>
    <scope>NUCLEOTIDE SEQUENCE</scope>
    <source>
        <strain evidence="13">1001217st2_G6_1001217B_191108</strain>
    </source>
</reference>
<dbReference type="EC" id="5.6.2.1" evidence="3"/>
<dbReference type="PANTHER" id="PTHR11390">
    <property type="entry name" value="PROKARYOTIC DNA TOPOISOMERASE"/>
    <property type="match status" value="1"/>
</dbReference>
<dbReference type="PROSITE" id="PS50880">
    <property type="entry name" value="TOPRIM"/>
    <property type="match status" value="1"/>
</dbReference>
<dbReference type="Gene3D" id="2.70.20.10">
    <property type="entry name" value="Topoisomerase I, domain 3"/>
    <property type="match status" value="1"/>
</dbReference>
<dbReference type="Gene3D" id="1.10.460.10">
    <property type="entry name" value="Topoisomerase I, domain 2"/>
    <property type="match status" value="1"/>
</dbReference>
<evidence type="ECO:0000256" key="4">
    <source>
        <dbReference type="ARBA" id="ARBA00023029"/>
    </source>
</evidence>
<dbReference type="Gene3D" id="1.10.290.10">
    <property type="entry name" value="Topoisomerase I, domain 4"/>
    <property type="match status" value="1"/>
</dbReference>
<dbReference type="PRINTS" id="PR00417">
    <property type="entry name" value="PRTPISMRASEI"/>
</dbReference>
<dbReference type="GO" id="GO:0006310">
    <property type="term" value="P:DNA recombination"/>
    <property type="evidence" value="ECO:0007669"/>
    <property type="project" value="TreeGrafter"/>
</dbReference>
<feature type="domain" description="Toprim" evidence="11">
    <location>
        <begin position="18"/>
        <end position="156"/>
    </location>
</feature>
<keyword evidence="4" id="KW-0799">Topoisomerase</keyword>
<keyword evidence="6 13" id="KW-0413">Isomerase</keyword>
<evidence type="ECO:0000256" key="1">
    <source>
        <dbReference type="ARBA" id="ARBA00000213"/>
    </source>
</evidence>
<dbReference type="RefSeq" id="WP_272019311.1">
    <property type="nucleotide sequence ID" value="NZ_JAQLKE010000051.1"/>
</dbReference>
<comment type="catalytic activity">
    <reaction evidence="1">
        <text>ATP-independent breakage of single-stranded DNA, followed by passage and rejoining.</text>
        <dbReference type="EC" id="5.6.2.1"/>
    </reaction>
</comment>
<evidence type="ECO:0000256" key="7">
    <source>
        <dbReference type="ARBA" id="ARBA00030003"/>
    </source>
</evidence>
<dbReference type="CDD" id="cd03362">
    <property type="entry name" value="TOPRIM_TopoIA_TopoIII"/>
    <property type="match status" value="1"/>
</dbReference>
<dbReference type="InterPro" id="IPR013497">
    <property type="entry name" value="Topo_IA_cen"/>
</dbReference>
<dbReference type="InterPro" id="IPR013824">
    <property type="entry name" value="Topo_IA_cen_sub1"/>
</dbReference>
<evidence type="ECO:0000256" key="10">
    <source>
        <dbReference type="ARBA" id="ARBA00032877"/>
    </source>
</evidence>
<comment type="similarity">
    <text evidence="2">Belongs to the type IA topoisomerase family.</text>
</comment>
<dbReference type="Pfam" id="PF01131">
    <property type="entry name" value="Topoisom_bac"/>
    <property type="match status" value="1"/>
</dbReference>
<dbReference type="SMART" id="SM00436">
    <property type="entry name" value="TOP1Bc"/>
    <property type="match status" value="1"/>
</dbReference>
<accession>A0AB35ISB7</accession>
<protein>
    <recommendedName>
        <fullName evidence="3">DNA topoisomerase</fullName>
        <ecNumber evidence="3">5.6.2.1</ecNumber>
    </recommendedName>
    <alternativeName>
        <fullName evidence="10">Omega-protein</fullName>
    </alternativeName>
    <alternativeName>
        <fullName evidence="9">Relaxing enzyme</fullName>
    </alternativeName>
    <alternativeName>
        <fullName evidence="7">Swivelase</fullName>
    </alternativeName>
    <alternativeName>
        <fullName evidence="8">Untwisting enzyme</fullName>
    </alternativeName>
</protein>
<gene>
    <name evidence="13" type="ORF">PM738_18155</name>
</gene>